<dbReference type="HOGENOM" id="CLU_2082822_0_0_6"/>
<proteinExistence type="predicted"/>
<organism evidence="1">
    <name type="scientific">Ectopseudomonas mendocina (strain ymp)</name>
    <name type="common">Pseudomonas mendocina</name>
    <dbReference type="NCBI Taxonomy" id="399739"/>
    <lineage>
        <taxon>Bacteria</taxon>
        <taxon>Pseudomonadati</taxon>
        <taxon>Pseudomonadota</taxon>
        <taxon>Gammaproteobacteria</taxon>
        <taxon>Pseudomonadales</taxon>
        <taxon>Pseudomonadaceae</taxon>
        <taxon>Ectopseudomonas</taxon>
    </lineage>
</organism>
<dbReference type="EMBL" id="CP000680">
    <property type="protein sequence ID" value="ABP85832.1"/>
    <property type="molecule type" value="Genomic_DNA"/>
</dbReference>
<dbReference type="OrthoDB" id="7063505at2"/>
<sequence>MARVWLELFDPKQHADFMSTSHVGGVLPEKRNNLLPKKVLCVEVCSFTFQFLSEPQLQEAISYFSKKTHPSTREYNNGLEHYWQKWFERLPPGLVSTGKRQKVLAALQKAKLIAGSL</sequence>
<name>A4XWW6_ECTM1</name>
<reference evidence="1" key="1">
    <citation type="submission" date="2007-04" db="EMBL/GenBank/DDBJ databases">
        <title>Complete sequence of Pseudomonas mendocina ymp.</title>
        <authorList>
            <consortium name="US DOE Joint Genome Institute"/>
            <person name="Copeland A."/>
            <person name="Lucas S."/>
            <person name="Lapidus A."/>
            <person name="Barry K."/>
            <person name="Glavina del Rio T."/>
            <person name="Dalin E."/>
            <person name="Tice H."/>
            <person name="Pitluck S."/>
            <person name="Kiss H."/>
            <person name="Brettin T."/>
            <person name="Detter J.C."/>
            <person name="Bruce D."/>
            <person name="Han C."/>
            <person name="Schmutz J."/>
            <person name="Larimer F."/>
            <person name="Land M."/>
            <person name="Hauser L."/>
            <person name="Kyrpides N."/>
            <person name="Mikhailova N."/>
            <person name="Hersman L."/>
            <person name="Dubois J."/>
            <person name="Maurice P."/>
            <person name="Richardson P."/>
        </authorList>
    </citation>
    <scope>NUCLEOTIDE SEQUENCE [LARGE SCALE GENOMIC DNA]</scope>
    <source>
        <strain evidence="1">Ymp</strain>
    </source>
</reference>
<protein>
    <submittedName>
        <fullName evidence="1">Uncharacterized protein</fullName>
    </submittedName>
</protein>
<accession>A4XWW6</accession>
<evidence type="ECO:0000313" key="1">
    <source>
        <dbReference type="EMBL" id="ABP85832.1"/>
    </source>
</evidence>
<dbReference type="AlphaFoldDB" id="A4XWW6"/>
<dbReference type="KEGG" id="pmy:Pmen_3078"/>
<gene>
    <name evidence="1" type="ordered locus">Pmen_3078</name>
</gene>